<feature type="transmembrane region" description="Helical" evidence="1">
    <location>
        <begin position="543"/>
        <end position="561"/>
    </location>
</feature>
<dbReference type="AlphaFoldDB" id="A0A0C9PNV3"/>
<gene>
    <name evidence="2" type="ORF">LC0644_1210</name>
</gene>
<feature type="transmembrane region" description="Helical" evidence="1">
    <location>
        <begin position="189"/>
        <end position="222"/>
    </location>
</feature>
<feature type="transmembrane region" description="Helical" evidence="1">
    <location>
        <begin position="136"/>
        <end position="154"/>
    </location>
</feature>
<feature type="transmembrane region" description="Helical" evidence="1">
    <location>
        <begin position="364"/>
        <end position="383"/>
    </location>
</feature>
<dbReference type="EMBL" id="BAYM01000083">
    <property type="protein sequence ID" value="GAN36621.1"/>
    <property type="molecule type" value="Genomic_DNA"/>
</dbReference>
<feature type="transmembrane region" description="Helical" evidence="1">
    <location>
        <begin position="18"/>
        <end position="35"/>
    </location>
</feature>
<organism evidence="2 3">
    <name type="scientific">Lacticaseibacillus paracasei NRIC 0644</name>
    <dbReference type="NCBI Taxonomy" id="1435038"/>
    <lineage>
        <taxon>Bacteria</taxon>
        <taxon>Bacillati</taxon>
        <taxon>Bacillota</taxon>
        <taxon>Bacilli</taxon>
        <taxon>Lactobacillales</taxon>
        <taxon>Lactobacillaceae</taxon>
        <taxon>Lacticaseibacillus</taxon>
    </lineage>
</organism>
<feature type="transmembrane region" description="Helical" evidence="1">
    <location>
        <begin position="80"/>
        <end position="99"/>
    </location>
</feature>
<comment type="caution">
    <text evidence="2">The sequence shown here is derived from an EMBL/GenBank/DDBJ whole genome shotgun (WGS) entry which is preliminary data.</text>
</comment>
<evidence type="ECO:0000313" key="2">
    <source>
        <dbReference type="EMBL" id="GAN36621.1"/>
    </source>
</evidence>
<feature type="transmembrane region" description="Helical" evidence="1">
    <location>
        <begin position="111"/>
        <end position="130"/>
    </location>
</feature>
<protein>
    <recommendedName>
        <fullName evidence="4">Membrane protein 6-pyruvoyl-tetrahydropterin synthase-related domain-containing protein</fullName>
    </recommendedName>
</protein>
<proteinExistence type="predicted"/>
<feature type="transmembrane region" description="Helical" evidence="1">
    <location>
        <begin position="302"/>
        <end position="320"/>
    </location>
</feature>
<name>A0A0C9PNV3_LACPA</name>
<keyword evidence="1" id="KW-0472">Membrane</keyword>
<evidence type="ECO:0008006" key="4">
    <source>
        <dbReference type="Google" id="ProtNLM"/>
    </source>
</evidence>
<sequence length="579" mass="64957">MHAQTSSAKLKTFMTQNAVWLLPILAMVLVLLVQWPQLHLPYIFHQDDTMPQLRRLESYVTSVRHGQYFPKVFPEAVRNFGYAFDAYYPSLMLLPYVWLRLMGMGVVGAYDGYQALILIVTVLAAYASFLKIRRKPLAAFVFSMVYTTAVYRALDAFVRGALGENLAFIFLPIIAAGMYELYVKRTDNWFLLAFGVTGLMYAHMLSLVMVLEFLVGGFLVLVGMRRVTWRMVKYTILAAISTLLMGLGSYLPMIEMSSHIALKLSESATIWPNFILYSLGDLFENSLSMYASTSNMQNVGQAFRPGMGIFMLMTAIVLVIRWRKLNQAVKVVAGLGLLTIFLSTNLFPWSLFSKTIFGVIQFPWRYLELTTLFLSLAIGLIVADRPASSHVAWGLVLATCIVGFSYAVNINATMLNANIYRITDENATAYYEDATGGGSEYAPEDFDSTTFFKKTTYSVTASHQLTRLTMPTQTYNDMRFTYTSSKPVTLKLPKFGYVGYHVTISGKTVDYWPSGKNAQITIAAPAGTHRVRVVYTGTALQHVTGWLSLVAALGFGGWWLLRETRRQRATDERITAGSE</sequence>
<accession>A0A0C9PNV3</accession>
<dbReference type="Proteomes" id="UP000032552">
    <property type="component" value="Unassembled WGS sequence"/>
</dbReference>
<keyword evidence="1" id="KW-0812">Transmembrane</keyword>
<feature type="transmembrane region" description="Helical" evidence="1">
    <location>
        <begin position="390"/>
        <end position="408"/>
    </location>
</feature>
<evidence type="ECO:0000256" key="1">
    <source>
        <dbReference type="SAM" id="Phobius"/>
    </source>
</evidence>
<reference evidence="3" key="1">
    <citation type="submission" date="2014-05" db="EMBL/GenBank/DDBJ databases">
        <title>Whole genome sequencing of Lactobacillus casei NRIC0644.</title>
        <authorList>
            <person name="Atarashi H."/>
            <person name="Yoshida Y."/>
            <person name="Fujimura S."/>
            <person name="Tanaka N."/>
            <person name="Shiwa Y."/>
            <person name="Yoshikawa H."/>
            <person name="Okada S."/>
            <person name="Nakagawa J."/>
        </authorList>
    </citation>
    <scope>NUCLEOTIDE SEQUENCE [LARGE SCALE GENOMIC DNA]</scope>
    <source>
        <strain evidence="3">NRIC0644</strain>
    </source>
</reference>
<dbReference type="RefSeq" id="WP_045624896.1">
    <property type="nucleotide sequence ID" value="NZ_BAYM01000083.1"/>
</dbReference>
<feature type="transmembrane region" description="Helical" evidence="1">
    <location>
        <begin position="234"/>
        <end position="254"/>
    </location>
</feature>
<feature type="transmembrane region" description="Helical" evidence="1">
    <location>
        <begin position="332"/>
        <end position="352"/>
    </location>
</feature>
<keyword evidence="1" id="KW-1133">Transmembrane helix</keyword>
<feature type="transmembrane region" description="Helical" evidence="1">
    <location>
        <begin position="166"/>
        <end position="183"/>
    </location>
</feature>
<evidence type="ECO:0000313" key="3">
    <source>
        <dbReference type="Proteomes" id="UP000032552"/>
    </source>
</evidence>